<accession>A0A0A0Y2S0</accession>
<reference evidence="1 2" key="1">
    <citation type="journal article" date="2001" name="J. Virol.">
        <title>Complete genome sequence of the shrimp white spot bacilliform virus.</title>
        <authorList>
            <person name="Yang F."/>
            <person name="He J."/>
            <person name="Lin X."/>
            <person name="Li Q."/>
            <person name="Pan D."/>
            <person name="Zhang X."/>
            <person name="Xu X."/>
        </authorList>
    </citation>
    <scope>NUCLEOTIDE SEQUENCE [LARGE SCALE GENOMIC DNA]</scope>
    <source>
        <strain evidence="2">Isolate Shrimp/China/Tongan/1996</strain>
    </source>
</reference>
<organism evidence="1 2">
    <name type="scientific">White spot syndrome virus (isolate Shrimp/China/Tongan/1996)</name>
    <name type="common">WSSV</name>
    <name type="synonym">White spot bacilliform virus</name>
    <dbReference type="NCBI Taxonomy" id="654913"/>
    <lineage>
        <taxon>Viruses</taxon>
        <taxon>Viruses incertae sedis</taxon>
        <taxon>Naldaviricetes</taxon>
        <taxon>Nimaviridae</taxon>
        <taxon>Whispovirus</taxon>
        <taxon>White spot syndrome virus</taxon>
    </lineage>
</organism>
<evidence type="ECO:0000313" key="2">
    <source>
        <dbReference type="Proteomes" id="UP000000327"/>
    </source>
</evidence>
<sequence length="112" mass="12958">MRPFWCTIFMYNFNTTRTRFTIPHFSNVQYKTYTQNDTGSPPVGYIYTTPPHTTGPRKCIQKLASNLLHVWISGVGDKGTSWQPYFLPPLPHLEIVYKACRIPPEHTLVQSL</sequence>
<proteinExistence type="predicted"/>
<protein>
    <submittedName>
        <fullName evidence="1">Wsv490</fullName>
    </submittedName>
</protein>
<dbReference type="KEGG" id="vg:26680424"/>
<dbReference type="GeneID" id="26680424"/>
<organismHost>
    <name type="scientific">Crustacea</name>
    <name type="common">crustaceans</name>
    <dbReference type="NCBI Taxonomy" id="6657"/>
</organismHost>
<name>A0A0A0Y2S0_WSSVS</name>
<evidence type="ECO:0000313" key="1">
    <source>
        <dbReference type="EMBL" id="AIX03692.1"/>
    </source>
</evidence>
<dbReference type="RefSeq" id="YP_009220641.1">
    <property type="nucleotide sequence ID" value="NC_003225.3"/>
</dbReference>
<dbReference type="Proteomes" id="UP000000327">
    <property type="component" value="Segment"/>
</dbReference>
<dbReference type="EMBL" id="AF332093">
    <property type="protein sequence ID" value="AIX03692.1"/>
    <property type="molecule type" value="Genomic_DNA"/>
</dbReference>
<keyword evidence="2" id="KW-1185">Reference proteome</keyword>